<evidence type="ECO:0000313" key="2">
    <source>
        <dbReference type="Proteomes" id="UP000674234"/>
    </source>
</evidence>
<evidence type="ECO:0000313" key="1">
    <source>
        <dbReference type="EMBL" id="MBP2705817.1"/>
    </source>
</evidence>
<proteinExistence type="predicted"/>
<dbReference type="EMBL" id="JAFCNB010000009">
    <property type="protein sequence ID" value="MBP2705817.1"/>
    <property type="molecule type" value="Genomic_DNA"/>
</dbReference>
<protein>
    <recommendedName>
        <fullName evidence="3">Ferritin-like domain-containing protein</fullName>
    </recommendedName>
</protein>
<reference evidence="1" key="1">
    <citation type="submission" date="2021-02" db="EMBL/GenBank/DDBJ databases">
        <title>Draft genome sequence of Microbispora sp. RL4-1S isolated from rice leaves in Thailand.</title>
        <authorList>
            <person name="Muangham S."/>
            <person name="Duangmal K."/>
        </authorList>
    </citation>
    <scope>NUCLEOTIDE SEQUENCE</scope>
    <source>
        <strain evidence="1">RL4-1S</strain>
    </source>
</reference>
<dbReference type="RefSeq" id="WP_210157080.1">
    <property type="nucleotide sequence ID" value="NZ_JAFCNB010000009.1"/>
</dbReference>
<dbReference type="Proteomes" id="UP000674234">
    <property type="component" value="Unassembled WGS sequence"/>
</dbReference>
<evidence type="ECO:0008006" key="3">
    <source>
        <dbReference type="Google" id="ProtNLM"/>
    </source>
</evidence>
<comment type="caution">
    <text evidence="1">The sequence shown here is derived from an EMBL/GenBank/DDBJ whole genome shotgun (WGS) entry which is preliminary data.</text>
</comment>
<accession>A0A940WLZ9</accession>
<organism evidence="1 2">
    <name type="scientific">Microbispora oryzae</name>
    <dbReference type="NCBI Taxonomy" id="2806554"/>
    <lineage>
        <taxon>Bacteria</taxon>
        <taxon>Bacillati</taxon>
        <taxon>Actinomycetota</taxon>
        <taxon>Actinomycetes</taxon>
        <taxon>Streptosporangiales</taxon>
        <taxon>Streptosporangiaceae</taxon>
        <taxon>Microbispora</taxon>
    </lineage>
</organism>
<keyword evidence="2" id="KW-1185">Reference proteome</keyword>
<name>A0A940WLZ9_9ACTN</name>
<gene>
    <name evidence="1" type="ORF">JOL79_18540</name>
</gene>
<dbReference type="AlphaFoldDB" id="A0A940WLZ9"/>
<sequence length="154" mass="17281">MQLAHYLGLLHRSQSELAEAFRAIRRGHPREPDLSGVCERLAAQCHDQAYRLEPFLRRYAVDAAAEQPERLHVPLFSGARSGGLGLLRDLHDLYLLATECEVSWTLIGQAARGARDEELIDLVRHCGQETAVHLLWLRTRMRQAAPQVLAVPSG</sequence>